<dbReference type="SMART" id="SM00385">
    <property type="entry name" value="CYCLIN"/>
    <property type="match status" value="2"/>
</dbReference>
<dbReference type="GO" id="GO:0044843">
    <property type="term" value="P:cell cycle G1/S phase transition"/>
    <property type="evidence" value="ECO:0007669"/>
    <property type="project" value="UniProtKB-ARBA"/>
</dbReference>
<dbReference type="OrthoDB" id="5590282at2759"/>
<dbReference type="STRING" id="4955.A0A1G4MGN2"/>
<comment type="similarity">
    <text evidence="1 5">Belongs to the cyclin family.</text>
</comment>
<dbReference type="Pfam" id="PF00134">
    <property type="entry name" value="Cyclin_N"/>
    <property type="match status" value="1"/>
</dbReference>
<dbReference type="InterPro" id="IPR006671">
    <property type="entry name" value="Cyclin_N"/>
</dbReference>
<dbReference type="EMBL" id="LT598486">
    <property type="protein sequence ID" value="SCW03065.1"/>
    <property type="molecule type" value="Genomic_DNA"/>
</dbReference>
<name>A0A1G4MGN2_LACFM</name>
<dbReference type="GO" id="GO:0016538">
    <property type="term" value="F:cyclin-dependent protein serine/threonine kinase regulator activity"/>
    <property type="evidence" value="ECO:0007669"/>
    <property type="project" value="UniProtKB-ARBA"/>
</dbReference>
<sequence length="515" mass="58203">MSDRYASQTIFEASSRSAARIEISLDELEQRVCEESVAEYRNDILQHLAGLAAQNGIDPAMIEQQPELEWYMRPFLIDFLIELHCYFRLQPETLFLACSIADRYISTRIVYKRHYQLVVTTSLWIAAKYEDKKSRVPTAKELVTLCRNVYDAQMFIQMEKHILSTLKWNIGSIVTTHDCLKLLLAGDFLDTEQSQSSTKVLSSFLAELSLYEKNFMYFSSPVKAIASLLVASRILKDTHWPCIIAERIRAGRQFSLNDMPLDGLDIQALLEQTEAPFCHYSPGNELPLLNLDEQTLEEIRKCCLLYLNDIFKSKTLRKNLPEALMSKYKGHMFDEVFHLFTKENMDLYVNLCRLTQLVNSVADQTVHDRISKLTDLLIGTSFDGNSDVVSEQDSSDSALGSMYQSDWLTFSGGGGGTFNGNKSSSVSPASVMNPNTLLSQTSSQFSETNSYSPRTPGSIFSSSLSMVSVSTNSSPMIGYHKQPPTRLNSFSSTHQSLSQPRIVTRFNSIESDYME</sequence>
<evidence type="ECO:0000256" key="5">
    <source>
        <dbReference type="RuleBase" id="RU000383"/>
    </source>
</evidence>
<gene>
    <name evidence="7" type="ORF">LAFE_0G02168G</name>
</gene>
<keyword evidence="3 5" id="KW-0195">Cyclin</keyword>
<evidence type="ECO:0000313" key="7">
    <source>
        <dbReference type="EMBL" id="SCW03065.1"/>
    </source>
</evidence>
<dbReference type="OMA" id="ENTHVDI"/>
<evidence type="ECO:0000256" key="1">
    <source>
        <dbReference type="ARBA" id="ARBA00008742"/>
    </source>
</evidence>
<evidence type="ECO:0000256" key="3">
    <source>
        <dbReference type="ARBA" id="ARBA00023127"/>
    </source>
</evidence>
<feature type="domain" description="Cyclin-like" evidence="6">
    <location>
        <begin position="171"/>
        <end position="308"/>
    </location>
</feature>
<dbReference type="GO" id="GO:0051301">
    <property type="term" value="P:cell division"/>
    <property type="evidence" value="ECO:0007669"/>
    <property type="project" value="UniProtKB-KW"/>
</dbReference>
<dbReference type="GO" id="GO:0044772">
    <property type="term" value="P:mitotic cell cycle phase transition"/>
    <property type="evidence" value="ECO:0007669"/>
    <property type="project" value="UniProtKB-ARBA"/>
</dbReference>
<evidence type="ECO:0000256" key="2">
    <source>
        <dbReference type="ARBA" id="ARBA00022618"/>
    </source>
</evidence>
<dbReference type="GO" id="GO:0051726">
    <property type="term" value="P:regulation of cell cycle"/>
    <property type="evidence" value="ECO:0007669"/>
    <property type="project" value="UniProtKB-ARBA"/>
</dbReference>
<dbReference type="InterPro" id="IPR036915">
    <property type="entry name" value="Cyclin-like_sf"/>
</dbReference>
<dbReference type="CDD" id="cd20559">
    <property type="entry name" value="CYCLIN_ScCLN_like"/>
    <property type="match status" value="1"/>
</dbReference>
<dbReference type="PANTHER" id="PTHR10177">
    <property type="entry name" value="CYCLINS"/>
    <property type="match status" value="1"/>
</dbReference>
<reference evidence="7 8" key="1">
    <citation type="submission" date="2016-03" db="EMBL/GenBank/DDBJ databases">
        <authorList>
            <person name="Devillers H."/>
        </authorList>
    </citation>
    <scope>NUCLEOTIDE SEQUENCE [LARGE SCALE GENOMIC DNA]</scope>
    <source>
        <strain evidence="7">CBS 6772</strain>
    </source>
</reference>
<protein>
    <submittedName>
        <fullName evidence="7">LAFE_0G02168g1_1</fullName>
    </submittedName>
</protein>
<dbReference type="AlphaFoldDB" id="A0A1G4MGN2"/>
<keyword evidence="2" id="KW-0132">Cell division</keyword>
<dbReference type="InterPro" id="IPR013763">
    <property type="entry name" value="Cyclin-like_dom"/>
</dbReference>
<dbReference type="SUPFAM" id="SSF47954">
    <property type="entry name" value="Cyclin-like"/>
    <property type="match status" value="1"/>
</dbReference>
<dbReference type="FunFam" id="1.10.472.10:FF:000010">
    <property type="entry name" value="G1/S-specific cyclin Cln1"/>
    <property type="match status" value="1"/>
</dbReference>
<evidence type="ECO:0000313" key="8">
    <source>
        <dbReference type="Proteomes" id="UP000190831"/>
    </source>
</evidence>
<evidence type="ECO:0000259" key="6">
    <source>
        <dbReference type="SMART" id="SM00385"/>
    </source>
</evidence>
<accession>A0A1G4MGN2</accession>
<proteinExistence type="inferred from homology"/>
<keyword evidence="8" id="KW-1185">Reference proteome</keyword>
<dbReference type="Proteomes" id="UP000190831">
    <property type="component" value="Chromosome G"/>
</dbReference>
<dbReference type="Gene3D" id="1.10.472.10">
    <property type="entry name" value="Cyclin-like"/>
    <property type="match status" value="2"/>
</dbReference>
<keyword evidence="4" id="KW-0131">Cell cycle</keyword>
<dbReference type="InterPro" id="IPR039361">
    <property type="entry name" value="Cyclin"/>
</dbReference>
<feature type="domain" description="Cyclin-like" evidence="6">
    <location>
        <begin position="78"/>
        <end position="164"/>
    </location>
</feature>
<evidence type="ECO:0000256" key="4">
    <source>
        <dbReference type="ARBA" id="ARBA00023306"/>
    </source>
</evidence>
<organism evidence="7 8">
    <name type="scientific">Lachancea fermentati</name>
    <name type="common">Zygosaccharomyces fermentati</name>
    <dbReference type="NCBI Taxonomy" id="4955"/>
    <lineage>
        <taxon>Eukaryota</taxon>
        <taxon>Fungi</taxon>
        <taxon>Dikarya</taxon>
        <taxon>Ascomycota</taxon>
        <taxon>Saccharomycotina</taxon>
        <taxon>Saccharomycetes</taxon>
        <taxon>Saccharomycetales</taxon>
        <taxon>Saccharomycetaceae</taxon>
        <taxon>Lachancea</taxon>
    </lineage>
</organism>